<evidence type="ECO:0000313" key="10">
    <source>
        <dbReference type="EMBL" id="KAA1396025.1"/>
    </source>
</evidence>
<proteinExistence type="inferred from homology"/>
<sequence length="444" mass="46411">MTETREIQRTLDIALRVGDMLLANGAGAADVTATMSSIAHQLGLRQALVDVTFTTVHISYQSGPDEPAVAATRHVKQRETDFDDLTRVDHLVRDLLSDEIDLDEARIRLAQIASTGHRTPRWAVTLSWGAIGAGVAMLIGGDWIVTLIAAVAAICLEILQRWLSRLRLPFFYAQVAGGLFASLLAVGASAAHISTDPSLVITASIVMLLAGLGFIGAIQDALTDFYVTAVARILEVMISTVGVIVGVSGGLTVGRLVGVDINLDPGAAGLSHLPLVVAGGALSAAAFAFAAYAPSRVLLPIAAIAGVASGIYLVLSENDLGRAWPAAIAAIFIGLVSYTVASRAQVPPLVIVVSGIVPLLPGLSIYRGLSLLGADDYTGILQMITAAAIAISLAAGVILGEYVAQPLRREAHRLEQRLAGPRLVGPLRARAVRKASKRGNMHSM</sequence>
<dbReference type="EMBL" id="SDPQ02000003">
    <property type="protein sequence ID" value="KAA1396025.1"/>
    <property type="molecule type" value="Genomic_DNA"/>
</dbReference>
<comment type="subcellular location">
    <subcellularLocation>
        <location evidence="1">Cell membrane</location>
        <topology evidence="1">Multi-pass membrane protein</topology>
    </subcellularLocation>
</comment>
<protein>
    <submittedName>
        <fullName evidence="10">Threonine/serine exporter family protein</fullName>
    </submittedName>
</protein>
<name>A0A5M4FCK5_9ACTN</name>
<evidence type="ECO:0000256" key="3">
    <source>
        <dbReference type="ARBA" id="ARBA00022692"/>
    </source>
</evidence>
<dbReference type="Proteomes" id="UP000380867">
    <property type="component" value="Unassembled WGS sequence"/>
</dbReference>
<evidence type="ECO:0000256" key="7">
    <source>
        <dbReference type="SAM" id="Phobius"/>
    </source>
</evidence>
<dbReference type="GO" id="GO:0005886">
    <property type="term" value="C:plasma membrane"/>
    <property type="evidence" value="ECO:0007669"/>
    <property type="project" value="UniProtKB-SubCell"/>
</dbReference>
<dbReference type="InterPro" id="IPR010619">
    <property type="entry name" value="ThrE-like_N"/>
</dbReference>
<feature type="transmembrane region" description="Helical" evidence="7">
    <location>
        <begin position="380"/>
        <end position="404"/>
    </location>
</feature>
<evidence type="ECO:0000259" key="8">
    <source>
        <dbReference type="Pfam" id="PF06738"/>
    </source>
</evidence>
<accession>A0A5M4FCK5</accession>
<evidence type="ECO:0000313" key="11">
    <source>
        <dbReference type="Proteomes" id="UP000380867"/>
    </source>
</evidence>
<feature type="transmembrane region" description="Helical" evidence="7">
    <location>
        <begin position="348"/>
        <end position="368"/>
    </location>
</feature>
<feature type="transmembrane region" description="Helical" evidence="7">
    <location>
        <begin position="122"/>
        <end position="139"/>
    </location>
</feature>
<feature type="transmembrane region" description="Helical" evidence="7">
    <location>
        <begin position="170"/>
        <end position="193"/>
    </location>
</feature>
<dbReference type="RefSeq" id="WP_149690671.1">
    <property type="nucleotide sequence ID" value="NZ_SDPQ02000003.1"/>
</dbReference>
<feature type="domain" description="Threonine/Serine exporter ThrE" evidence="9">
    <location>
        <begin position="281"/>
        <end position="401"/>
    </location>
</feature>
<feature type="transmembrane region" description="Helical" evidence="7">
    <location>
        <begin position="145"/>
        <end position="163"/>
    </location>
</feature>
<gene>
    <name evidence="10" type="ORF">ESP70_018035</name>
</gene>
<dbReference type="InterPro" id="IPR024528">
    <property type="entry name" value="ThrE_2"/>
</dbReference>
<keyword evidence="2" id="KW-1003">Cell membrane</keyword>
<dbReference type="Pfam" id="PF12821">
    <property type="entry name" value="ThrE_2"/>
    <property type="match status" value="1"/>
</dbReference>
<feature type="transmembrane region" description="Helical" evidence="7">
    <location>
        <begin position="199"/>
        <end position="218"/>
    </location>
</feature>
<comment type="caution">
    <text evidence="10">The sequence shown here is derived from an EMBL/GenBank/DDBJ whole genome shotgun (WGS) entry which is preliminary data.</text>
</comment>
<dbReference type="PANTHER" id="PTHR34390">
    <property type="entry name" value="UPF0442 PROTEIN YJJB-RELATED"/>
    <property type="match status" value="1"/>
</dbReference>
<evidence type="ECO:0000259" key="9">
    <source>
        <dbReference type="Pfam" id="PF12821"/>
    </source>
</evidence>
<reference evidence="10" key="1">
    <citation type="submission" date="2019-09" db="EMBL/GenBank/DDBJ databases">
        <authorList>
            <person name="Li J."/>
        </authorList>
    </citation>
    <scope>NUCLEOTIDE SEQUENCE [LARGE SCALE GENOMIC DNA]</scope>
    <source>
        <strain evidence="10">JCM 14732</strain>
    </source>
</reference>
<feature type="transmembrane region" description="Helical" evidence="7">
    <location>
        <begin position="230"/>
        <end position="251"/>
    </location>
</feature>
<evidence type="ECO:0000256" key="6">
    <source>
        <dbReference type="ARBA" id="ARBA00034125"/>
    </source>
</evidence>
<evidence type="ECO:0000256" key="5">
    <source>
        <dbReference type="ARBA" id="ARBA00023136"/>
    </source>
</evidence>
<comment type="similarity">
    <text evidence="6">Belongs to the ThrE exporter (TC 2.A.79) family.</text>
</comment>
<dbReference type="Pfam" id="PF06738">
    <property type="entry name" value="ThrE"/>
    <property type="match status" value="1"/>
</dbReference>
<keyword evidence="3 7" id="KW-0812">Transmembrane</keyword>
<feature type="transmembrane region" description="Helical" evidence="7">
    <location>
        <begin position="297"/>
        <end position="315"/>
    </location>
</feature>
<dbReference type="InterPro" id="IPR050539">
    <property type="entry name" value="ThrE_Dicarb/AminoAcid_Exp"/>
</dbReference>
<dbReference type="GO" id="GO:0015744">
    <property type="term" value="P:succinate transport"/>
    <property type="evidence" value="ECO:0007669"/>
    <property type="project" value="TreeGrafter"/>
</dbReference>
<organism evidence="10 11">
    <name type="scientific">Aeromicrobium ginsengisoli</name>
    <dbReference type="NCBI Taxonomy" id="363867"/>
    <lineage>
        <taxon>Bacteria</taxon>
        <taxon>Bacillati</taxon>
        <taxon>Actinomycetota</taxon>
        <taxon>Actinomycetes</taxon>
        <taxon>Propionibacteriales</taxon>
        <taxon>Nocardioidaceae</taxon>
        <taxon>Aeromicrobium</taxon>
    </lineage>
</organism>
<dbReference type="GO" id="GO:0022857">
    <property type="term" value="F:transmembrane transporter activity"/>
    <property type="evidence" value="ECO:0007669"/>
    <property type="project" value="InterPro"/>
</dbReference>
<dbReference type="AlphaFoldDB" id="A0A5M4FCK5"/>
<feature type="transmembrane region" description="Helical" evidence="7">
    <location>
        <begin position="321"/>
        <end position="341"/>
    </location>
</feature>
<feature type="transmembrane region" description="Helical" evidence="7">
    <location>
        <begin position="271"/>
        <end position="290"/>
    </location>
</feature>
<dbReference type="PANTHER" id="PTHR34390:SF2">
    <property type="entry name" value="SUCCINATE TRANSPORTER SUBUNIT YJJP-RELATED"/>
    <property type="match status" value="1"/>
</dbReference>
<keyword evidence="5 7" id="KW-0472">Membrane</keyword>
<evidence type="ECO:0000256" key="1">
    <source>
        <dbReference type="ARBA" id="ARBA00004651"/>
    </source>
</evidence>
<evidence type="ECO:0000256" key="4">
    <source>
        <dbReference type="ARBA" id="ARBA00022989"/>
    </source>
</evidence>
<dbReference type="OrthoDB" id="9763957at2"/>
<evidence type="ECO:0000256" key="2">
    <source>
        <dbReference type="ARBA" id="ARBA00022475"/>
    </source>
</evidence>
<keyword evidence="11" id="KW-1185">Reference proteome</keyword>
<keyword evidence="4 7" id="KW-1133">Transmembrane helix</keyword>
<feature type="domain" description="Threonine/serine exporter-like N-terminal" evidence="8">
    <location>
        <begin position="12"/>
        <end position="253"/>
    </location>
</feature>